<dbReference type="RefSeq" id="WP_376806647.1">
    <property type="nucleotide sequence ID" value="NZ_JBHTAC010000011.1"/>
</dbReference>
<keyword evidence="2" id="KW-1185">Reference proteome</keyword>
<evidence type="ECO:0000313" key="1">
    <source>
        <dbReference type="EMBL" id="MFC7243459.1"/>
    </source>
</evidence>
<organism evidence="1 2">
    <name type="scientific">Catellatospora aurea</name>
    <dbReference type="NCBI Taxonomy" id="1337874"/>
    <lineage>
        <taxon>Bacteria</taxon>
        <taxon>Bacillati</taxon>
        <taxon>Actinomycetota</taxon>
        <taxon>Actinomycetes</taxon>
        <taxon>Micromonosporales</taxon>
        <taxon>Micromonosporaceae</taxon>
        <taxon>Catellatospora</taxon>
    </lineage>
</organism>
<accession>A0ABW2GWT3</accession>
<reference evidence="2" key="1">
    <citation type="journal article" date="2019" name="Int. J. Syst. Evol. Microbiol.">
        <title>The Global Catalogue of Microorganisms (GCM) 10K type strain sequencing project: providing services to taxonomists for standard genome sequencing and annotation.</title>
        <authorList>
            <consortium name="The Broad Institute Genomics Platform"/>
            <consortium name="The Broad Institute Genome Sequencing Center for Infectious Disease"/>
            <person name="Wu L."/>
            <person name="Ma J."/>
        </authorList>
    </citation>
    <scope>NUCLEOTIDE SEQUENCE [LARGE SCALE GENOMIC DNA]</scope>
    <source>
        <strain evidence="2">CGMCC 1.9106</strain>
    </source>
</reference>
<gene>
    <name evidence="1" type="ORF">ACFQO7_13325</name>
</gene>
<evidence type="ECO:0008006" key="3">
    <source>
        <dbReference type="Google" id="ProtNLM"/>
    </source>
</evidence>
<evidence type="ECO:0000313" key="2">
    <source>
        <dbReference type="Proteomes" id="UP001596392"/>
    </source>
</evidence>
<proteinExistence type="predicted"/>
<dbReference type="EMBL" id="JBHTAC010000011">
    <property type="protein sequence ID" value="MFC7243459.1"/>
    <property type="molecule type" value="Genomic_DNA"/>
</dbReference>
<sequence>MTNELADRIGGLAAEVAGLVPALDRAAPAPAAVDAPGRLSRLAGRVVDWQRAAWSGHVDTARRLDRELTELAHGVRAAGSTYRMTEQDRGGLV</sequence>
<name>A0ABW2GWT3_9ACTN</name>
<protein>
    <recommendedName>
        <fullName evidence="3">Excreted virulence factor EspC (Type VII ESX diderm)</fullName>
    </recommendedName>
</protein>
<comment type="caution">
    <text evidence="1">The sequence shown here is derived from an EMBL/GenBank/DDBJ whole genome shotgun (WGS) entry which is preliminary data.</text>
</comment>
<dbReference type="Proteomes" id="UP001596392">
    <property type="component" value="Unassembled WGS sequence"/>
</dbReference>